<feature type="signal peptide" evidence="1">
    <location>
        <begin position="1"/>
        <end position="26"/>
    </location>
</feature>
<evidence type="ECO:0000256" key="1">
    <source>
        <dbReference type="SAM" id="SignalP"/>
    </source>
</evidence>
<gene>
    <name evidence="2" type="ORF">NFG58_04375</name>
</gene>
<evidence type="ECO:0000313" key="2">
    <source>
        <dbReference type="EMBL" id="XBO71951.1"/>
    </source>
</evidence>
<feature type="chain" id="PRO_5043873782" description="DUF945 family protein" evidence="1">
    <location>
        <begin position="27"/>
        <end position="461"/>
    </location>
</feature>
<protein>
    <recommendedName>
        <fullName evidence="3">DUF945 family protein</fullName>
    </recommendedName>
</protein>
<keyword evidence="1" id="KW-0732">Signal</keyword>
<sequence>MKCRLSSRHAVPFVALLSLGASVAQADAERLEADLRAALEREGTLEIGEVSDELLGSTTSAENLTLTGDSGERLTIARYLVEGDYDAPEEVVLEDIELVDRGASMLLERLVFEEPGQPVLDLRDLPWDEDNPLAGISLEGLVMDQRQGKVGADLPWGDYPGRIEIQSLGASDVSADAIGSLTLTGMSGSSDNFEELGAGTFSLPSLSLTGLKGLASDAPTVDALELEDLEIATDRLVASLEHLVADGDMNDGEYSGRMDNLTVDLARMIELAPVDERTQLRLVSNVLTDGSGQLTLDADMDGTWEASGANGQVASRFEMTAADAFRLGFDSDLPVNLPKGQDPAAYFAGLEDWTELDTQGGDVSLSLSDLGVFGRIAPVVAATQGVSEDALLEQLRTQSEGFGIMMGPQIGAVLTGLVQMMAGEASEMSIDLSLPPSRQLQKLAQDPLGLPQALSMEVTMD</sequence>
<name>A0AAU7KJP9_9GAMM</name>
<dbReference type="AlphaFoldDB" id="A0AAU7KJP9"/>
<accession>A0AAU7KJP9</accession>
<dbReference type="EMBL" id="CP098827">
    <property type="protein sequence ID" value="XBO71951.1"/>
    <property type="molecule type" value="Genomic_DNA"/>
</dbReference>
<reference evidence="2" key="1">
    <citation type="submission" date="2022-06" db="EMBL/GenBank/DDBJ databases">
        <title>A novel DMS-producing enzyme.</title>
        <authorList>
            <person name="Zhang Y."/>
        </authorList>
    </citation>
    <scope>NUCLEOTIDE SEQUENCE</scope>
    <source>
        <strain evidence="2">RT37</strain>
    </source>
</reference>
<dbReference type="RefSeq" id="WP_108131389.1">
    <property type="nucleotide sequence ID" value="NZ_CP098827.1"/>
</dbReference>
<proteinExistence type="predicted"/>
<evidence type="ECO:0008006" key="3">
    <source>
        <dbReference type="Google" id="ProtNLM"/>
    </source>
</evidence>
<organism evidence="2">
    <name type="scientific">Halomonas sp. RT37</name>
    <dbReference type="NCBI Taxonomy" id="2950872"/>
    <lineage>
        <taxon>Bacteria</taxon>
        <taxon>Pseudomonadati</taxon>
        <taxon>Pseudomonadota</taxon>
        <taxon>Gammaproteobacteria</taxon>
        <taxon>Oceanospirillales</taxon>
        <taxon>Halomonadaceae</taxon>
        <taxon>Halomonas</taxon>
    </lineage>
</organism>